<comment type="catalytic activity">
    <reaction evidence="1">
        <text>ATP + protein L-histidine = ADP + protein N-phospho-L-histidine.</text>
        <dbReference type="EC" id="2.7.13.3"/>
    </reaction>
</comment>
<dbReference type="SMART" id="SM00062">
    <property type="entry name" value="PBPb"/>
    <property type="match status" value="1"/>
</dbReference>
<dbReference type="Pfam" id="PF00497">
    <property type="entry name" value="SBP_bac_3"/>
    <property type="match status" value="1"/>
</dbReference>
<evidence type="ECO:0000259" key="10">
    <source>
        <dbReference type="PROSITE" id="PS50109"/>
    </source>
</evidence>
<gene>
    <name evidence="11" type="ORF">ET33_04865</name>
</gene>
<keyword evidence="4" id="KW-0808">Transferase</keyword>
<dbReference type="InterPro" id="IPR003594">
    <property type="entry name" value="HATPase_dom"/>
</dbReference>
<feature type="transmembrane region" description="Helical" evidence="9">
    <location>
        <begin position="268"/>
        <end position="291"/>
    </location>
</feature>
<evidence type="ECO:0000256" key="3">
    <source>
        <dbReference type="ARBA" id="ARBA00022553"/>
    </source>
</evidence>
<dbReference type="GO" id="GO:0015276">
    <property type="term" value="F:ligand-gated monoatomic ion channel activity"/>
    <property type="evidence" value="ECO:0007669"/>
    <property type="project" value="InterPro"/>
</dbReference>
<comment type="caution">
    <text evidence="11">The sequence shown here is derived from an EMBL/GenBank/DDBJ whole genome shotgun (WGS) entry which is preliminary data.</text>
</comment>
<evidence type="ECO:0000313" key="12">
    <source>
        <dbReference type="Proteomes" id="UP000028123"/>
    </source>
</evidence>
<dbReference type="SMART" id="SM00387">
    <property type="entry name" value="HATPase_c"/>
    <property type="match status" value="1"/>
</dbReference>
<dbReference type="InterPro" id="IPR003661">
    <property type="entry name" value="HisK_dim/P_dom"/>
</dbReference>
<dbReference type="GO" id="GO:0005524">
    <property type="term" value="F:ATP binding"/>
    <property type="evidence" value="ECO:0007669"/>
    <property type="project" value="UniProtKB-KW"/>
</dbReference>
<evidence type="ECO:0000256" key="2">
    <source>
        <dbReference type="ARBA" id="ARBA00012438"/>
    </source>
</evidence>
<dbReference type="PRINTS" id="PR00344">
    <property type="entry name" value="BCTRLSENSOR"/>
</dbReference>
<dbReference type="SMART" id="SM00388">
    <property type="entry name" value="HisKA"/>
    <property type="match status" value="1"/>
</dbReference>
<dbReference type="Gene3D" id="3.40.190.10">
    <property type="entry name" value="Periplasmic binding protein-like II"/>
    <property type="match status" value="2"/>
</dbReference>
<keyword evidence="7" id="KW-0067">ATP-binding</keyword>
<dbReference type="CDD" id="cd00075">
    <property type="entry name" value="HATPase"/>
    <property type="match status" value="1"/>
</dbReference>
<dbReference type="Proteomes" id="UP000028123">
    <property type="component" value="Unassembled WGS sequence"/>
</dbReference>
<keyword evidence="6" id="KW-0418">Kinase</keyword>
<dbReference type="InterPro" id="IPR005467">
    <property type="entry name" value="His_kinase_dom"/>
</dbReference>
<dbReference type="InterPro" id="IPR036890">
    <property type="entry name" value="HATPase_C_sf"/>
</dbReference>
<evidence type="ECO:0000256" key="1">
    <source>
        <dbReference type="ARBA" id="ARBA00000085"/>
    </source>
</evidence>
<dbReference type="AlphaFoldDB" id="A0A081P2V8"/>
<evidence type="ECO:0000256" key="9">
    <source>
        <dbReference type="SAM" id="Phobius"/>
    </source>
</evidence>
<evidence type="ECO:0000313" key="11">
    <source>
        <dbReference type="EMBL" id="KEQ25031.1"/>
    </source>
</evidence>
<dbReference type="RefSeq" id="WP_036683344.1">
    <property type="nucleotide sequence ID" value="NZ_JNVM01000012.1"/>
</dbReference>
<dbReference type="GO" id="GO:0016020">
    <property type="term" value="C:membrane"/>
    <property type="evidence" value="ECO:0007669"/>
    <property type="project" value="InterPro"/>
</dbReference>
<dbReference type="InterPro" id="IPR001638">
    <property type="entry name" value="Solute-binding_3/MltF_N"/>
</dbReference>
<dbReference type="SUPFAM" id="SSF47384">
    <property type="entry name" value="Homodimeric domain of signal transducing histidine kinase"/>
    <property type="match status" value="1"/>
</dbReference>
<name>A0A081P2V8_9BACL</name>
<dbReference type="PANTHER" id="PTHR43065">
    <property type="entry name" value="SENSOR HISTIDINE KINASE"/>
    <property type="match status" value="1"/>
</dbReference>
<keyword evidence="12" id="KW-1185">Reference proteome</keyword>
<proteinExistence type="predicted"/>
<feature type="domain" description="Histidine kinase" evidence="10">
    <location>
        <begin position="326"/>
        <end position="532"/>
    </location>
</feature>
<dbReference type="Pfam" id="PF00512">
    <property type="entry name" value="HisKA"/>
    <property type="match status" value="1"/>
</dbReference>
<evidence type="ECO:0000256" key="7">
    <source>
        <dbReference type="ARBA" id="ARBA00022840"/>
    </source>
</evidence>
<dbReference type="eggNOG" id="COG3852">
    <property type="taxonomic scope" value="Bacteria"/>
</dbReference>
<dbReference type="Gene3D" id="3.30.565.10">
    <property type="entry name" value="Histidine kinase-like ATPase, C-terminal domain"/>
    <property type="match status" value="1"/>
</dbReference>
<keyword evidence="9" id="KW-1133">Transmembrane helix</keyword>
<evidence type="ECO:0000256" key="8">
    <source>
        <dbReference type="ARBA" id="ARBA00023012"/>
    </source>
</evidence>
<dbReference type="SUPFAM" id="SSF53850">
    <property type="entry name" value="Periplasmic binding protein-like II"/>
    <property type="match status" value="1"/>
</dbReference>
<evidence type="ECO:0000256" key="5">
    <source>
        <dbReference type="ARBA" id="ARBA00022741"/>
    </source>
</evidence>
<dbReference type="GO" id="GO:0000155">
    <property type="term" value="F:phosphorelay sensor kinase activity"/>
    <property type="evidence" value="ECO:0007669"/>
    <property type="project" value="InterPro"/>
</dbReference>
<dbReference type="InterPro" id="IPR001320">
    <property type="entry name" value="Iontro_rcpt_C"/>
</dbReference>
<dbReference type="SMART" id="SM00079">
    <property type="entry name" value="PBPe"/>
    <property type="match status" value="1"/>
</dbReference>
<dbReference type="eggNOG" id="COG0834">
    <property type="taxonomic scope" value="Bacteria"/>
</dbReference>
<sequence>MKLAKLIAFIPILSVLLLSVMLPGAAAVDIVPSEPRKVMRVAGDNNFPPFEFVANGTFQGFNVDMLNALSLETGISFEFYPMPWSEAIKALESGKVDAVQGMKYSQERAQSYSFSESYFTSSQGIFVRKDSYSVHSLTDLQNRRIAVQEGDISSEAMQRIPNATVLATENQEEAIRLLLGGQVDAFIGNQITGQYVLQKNRQQDQVKLVGDPIAPTDYGLVVLKKNEALLGEINHGLRELKSNGTYAKIERKWFGEYIYPSAPRLKELLSYVVAGLVITAAVLLLILWWNLTLKRELKKRLDAYKKTLDELARRDRLQSLGQLVAGIAHEIRNPITSILSYSQALPFKYDNKEYREFFTMHVTEEVMRLNRIVTELLDFAREKPPEKTLFKLEEPVRAVALFFHNLLEERRIVVQLDVPDSAYVWADAQQIKQVLINLIRNAIDAMPGGGTLRIAAQERQPFVILEIEDTGEGIDADDLPKIFEPFFTKKAGGVGLGLSICYQLVRDNRGEIEVTSEKGAGTRIVLKLPSQLEEEEHA</sequence>
<organism evidence="11 12">
    <name type="scientific">Paenibacillus tyrfis</name>
    <dbReference type="NCBI Taxonomy" id="1501230"/>
    <lineage>
        <taxon>Bacteria</taxon>
        <taxon>Bacillati</taxon>
        <taxon>Bacillota</taxon>
        <taxon>Bacilli</taxon>
        <taxon>Bacillales</taxon>
        <taxon>Paenibacillaceae</taxon>
        <taxon>Paenibacillus</taxon>
    </lineage>
</organism>
<keyword evidence="9" id="KW-0812">Transmembrane</keyword>
<dbReference type="EC" id="2.7.13.3" evidence="2"/>
<keyword evidence="5" id="KW-0547">Nucleotide-binding</keyword>
<dbReference type="InterPro" id="IPR004358">
    <property type="entry name" value="Sig_transdc_His_kin-like_C"/>
</dbReference>
<dbReference type="SUPFAM" id="SSF55874">
    <property type="entry name" value="ATPase domain of HSP90 chaperone/DNA topoisomerase II/histidine kinase"/>
    <property type="match status" value="1"/>
</dbReference>
<accession>A0A081P2V8</accession>
<evidence type="ECO:0000256" key="4">
    <source>
        <dbReference type="ARBA" id="ARBA00022679"/>
    </source>
</evidence>
<keyword evidence="3" id="KW-0597">Phosphoprotein</keyword>
<reference evidence="11 12" key="1">
    <citation type="submission" date="2014-06" db="EMBL/GenBank/DDBJ databases">
        <title>Draft genome sequence of Paenibacillus sp. MSt1.</title>
        <authorList>
            <person name="Aw Y.K."/>
            <person name="Ong K.S."/>
            <person name="Gan H.M."/>
            <person name="Lee S.M."/>
        </authorList>
    </citation>
    <scope>NUCLEOTIDE SEQUENCE [LARGE SCALE GENOMIC DNA]</scope>
    <source>
        <strain evidence="11 12">MSt1</strain>
    </source>
</reference>
<dbReference type="InterPro" id="IPR036097">
    <property type="entry name" value="HisK_dim/P_sf"/>
</dbReference>
<dbReference type="EMBL" id="JNVM01000012">
    <property type="protein sequence ID" value="KEQ25031.1"/>
    <property type="molecule type" value="Genomic_DNA"/>
</dbReference>
<dbReference type="PROSITE" id="PS50109">
    <property type="entry name" value="HIS_KIN"/>
    <property type="match status" value="1"/>
</dbReference>
<dbReference type="PANTHER" id="PTHR43065:SF10">
    <property type="entry name" value="PEROXIDE STRESS-ACTIVATED HISTIDINE KINASE MAK3"/>
    <property type="match status" value="1"/>
</dbReference>
<dbReference type="OrthoDB" id="9784397at2"/>
<dbReference type="CDD" id="cd00082">
    <property type="entry name" value="HisKA"/>
    <property type="match status" value="1"/>
</dbReference>
<dbReference type="Gene3D" id="1.10.287.130">
    <property type="match status" value="1"/>
</dbReference>
<dbReference type="Pfam" id="PF02518">
    <property type="entry name" value="HATPase_c"/>
    <property type="match status" value="1"/>
</dbReference>
<keyword evidence="9" id="KW-0472">Membrane</keyword>
<dbReference type="CDD" id="cd13704">
    <property type="entry name" value="PBP2_HisK"/>
    <property type="match status" value="1"/>
</dbReference>
<keyword evidence="8" id="KW-0902">Two-component regulatory system</keyword>
<evidence type="ECO:0000256" key="6">
    <source>
        <dbReference type="ARBA" id="ARBA00022777"/>
    </source>
</evidence>
<protein>
    <recommendedName>
        <fullName evidence="2">histidine kinase</fullName>
        <ecNumber evidence="2">2.7.13.3</ecNumber>
    </recommendedName>
</protein>